<dbReference type="AlphaFoldDB" id="X1KAB3"/>
<feature type="non-terminal residue" evidence="1">
    <location>
        <position position="185"/>
    </location>
</feature>
<accession>X1KAB3</accession>
<comment type="caution">
    <text evidence="1">The sequence shown here is derived from an EMBL/GenBank/DDBJ whole genome shotgun (WGS) entry which is preliminary data.</text>
</comment>
<reference evidence="1" key="1">
    <citation type="journal article" date="2014" name="Front. Microbiol.">
        <title>High frequency of phylogenetically diverse reductive dehalogenase-homologous genes in deep subseafloor sedimentary metagenomes.</title>
        <authorList>
            <person name="Kawai M."/>
            <person name="Futagami T."/>
            <person name="Toyoda A."/>
            <person name="Takaki Y."/>
            <person name="Nishi S."/>
            <person name="Hori S."/>
            <person name="Arai W."/>
            <person name="Tsubouchi T."/>
            <person name="Morono Y."/>
            <person name="Uchiyama I."/>
            <person name="Ito T."/>
            <person name="Fujiyama A."/>
            <person name="Inagaki F."/>
            <person name="Takami H."/>
        </authorList>
    </citation>
    <scope>NUCLEOTIDE SEQUENCE</scope>
    <source>
        <strain evidence="1">Expedition CK06-06</strain>
    </source>
</reference>
<organism evidence="1">
    <name type="scientific">marine sediment metagenome</name>
    <dbReference type="NCBI Taxonomy" id="412755"/>
    <lineage>
        <taxon>unclassified sequences</taxon>
        <taxon>metagenomes</taxon>
        <taxon>ecological metagenomes</taxon>
    </lineage>
</organism>
<name>X1KAB3_9ZZZZ</name>
<proteinExistence type="predicted"/>
<sequence length="185" mass="20364">MGSVKDLIVDDSPAGKLYVPPTNDQFGRGAWRVSGRFSVGDLKEQIPESNIKDKAEALTMMTARFFEYLANKHPDIPTCYLGLLDKDGIVTDTQALLDRGQTSNVIVMKLAHLPKTYSNGDLKKYREDLESGALQCGVADVESIFRAGFPLGSSTFKRIFKAVGMGSTYEKLATYDETVKALDEI</sequence>
<evidence type="ECO:0000313" key="1">
    <source>
        <dbReference type="EMBL" id="GAH87179.1"/>
    </source>
</evidence>
<protein>
    <submittedName>
        <fullName evidence="1">Uncharacterized protein</fullName>
    </submittedName>
</protein>
<gene>
    <name evidence="1" type="ORF">S03H2_58222</name>
</gene>
<dbReference type="EMBL" id="BARU01037349">
    <property type="protein sequence ID" value="GAH87179.1"/>
    <property type="molecule type" value="Genomic_DNA"/>
</dbReference>